<dbReference type="OrthoDB" id="5846619at2759"/>
<keyword evidence="2" id="KW-0812">Transmembrane</keyword>
<feature type="region of interest" description="Disordered" evidence="1">
    <location>
        <begin position="39"/>
        <end position="267"/>
    </location>
</feature>
<dbReference type="Pfam" id="PF17818">
    <property type="entry name" value="KCT2"/>
    <property type="match status" value="1"/>
</dbReference>
<evidence type="ECO:0000256" key="3">
    <source>
        <dbReference type="SAM" id="SignalP"/>
    </source>
</evidence>
<feature type="compositionally biased region" description="Polar residues" evidence="1">
    <location>
        <begin position="100"/>
        <end position="110"/>
    </location>
</feature>
<feature type="compositionally biased region" description="Basic and acidic residues" evidence="1">
    <location>
        <begin position="112"/>
        <end position="152"/>
    </location>
</feature>
<keyword evidence="3" id="KW-0732">Signal</keyword>
<accession>A0A671XUN5</accession>
<feature type="compositionally biased region" description="Acidic residues" evidence="1">
    <location>
        <begin position="230"/>
        <end position="260"/>
    </location>
</feature>
<sequence length="365" mass="40102">MATCGKMGRSRRSISALFLVIFLQVLARGCLSLPLNITAQDKDQGDDTPPSLPLTTVNQDTSDTKPSAPEESPALLKPNNPETPAGEDSTPTKADAPIEMSTTAPQAMTQENEERHSDKIINIDDKHVTVDDGDKTTDADNAGDADKDHPVEVETAEGPVASETPLASTPFTSVKAPEPAKTDEIGEPEAPGSDSKLSDTPNPSTEQDIDPKLHSTTDKGPEHNLYTDSYSDDGDEDEDDEDDGTFVDGEDAGALDEFDSSDVGKDQPVTRLQQLDGLELKHFKEADSYTTEDEDSHFFFHLVILAFLVAIVYITYHNKRKIFLLAQSRRWKDGLCSRNTVEYHRLDQNVNEAMPSLKMTRDYIF</sequence>
<reference evidence="4" key="1">
    <citation type="submission" date="2021-04" db="EMBL/GenBank/DDBJ databases">
        <authorList>
            <consortium name="Wellcome Sanger Institute Data Sharing"/>
        </authorList>
    </citation>
    <scope>NUCLEOTIDE SEQUENCE [LARGE SCALE GENOMIC DNA]</scope>
</reference>
<evidence type="ECO:0000256" key="2">
    <source>
        <dbReference type="SAM" id="Phobius"/>
    </source>
</evidence>
<keyword evidence="5" id="KW-1185">Reference proteome</keyword>
<dbReference type="GeneTree" id="ENSGT00440000037499"/>
<proteinExistence type="predicted"/>
<feature type="transmembrane region" description="Helical" evidence="2">
    <location>
        <begin position="298"/>
        <end position="316"/>
    </location>
</feature>
<dbReference type="Proteomes" id="UP000472265">
    <property type="component" value="Chromosome 13"/>
</dbReference>
<feature type="chain" id="PRO_5025661711" evidence="3">
    <location>
        <begin position="33"/>
        <end position="365"/>
    </location>
</feature>
<keyword evidence="2" id="KW-0472">Membrane</keyword>
<feature type="compositionally biased region" description="Polar residues" evidence="1">
    <location>
        <begin position="53"/>
        <end position="65"/>
    </location>
</feature>
<organism evidence="4 5">
    <name type="scientific">Sparus aurata</name>
    <name type="common">Gilthead sea bream</name>
    <dbReference type="NCBI Taxonomy" id="8175"/>
    <lineage>
        <taxon>Eukaryota</taxon>
        <taxon>Metazoa</taxon>
        <taxon>Chordata</taxon>
        <taxon>Craniata</taxon>
        <taxon>Vertebrata</taxon>
        <taxon>Euteleostomi</taxon>
        <taxon>Actinopterygii</taxon>
        <taxon>Neopterygii</taxon>
        <taxon>Teleostei</taxon>
        <taxon>Neoteleostei</taxon>
        <taxon>Acanthomorphata</taxon>
        <taxon>Eupercaria</taxon>
        <taxon>Spariformes</taxon>
        <taxon>Sparidae</taxon>
        <taxon>Sparus</taxon>
    </lineage>
</organism>
<dbReference type="OMA" id="QDSYNTE"/>
<reference evidence="4" key="2">
    <citation type="submission" date="2025-08" db="UniProtKB">
        <authorList>
            <consortium name="Ensembl"/>
        </authorList>
    </citation>
    <scope>IDENTIFICATION</scope>
</reference>
<keyword evidence="2" id="KW-1133">Transmembrane helix</keyword>
<dbReference type="AlphaFoldDB" id="A0A671XUN5"/>
<dbReference type="PANTHER" id="PTHR16502:SF0">
    <property type="entry name" value="KERATINOCYTE-ASSOCIATED TRANSMEMBRANE PROTEIN 2"/>
    <property type="match status" value="1"/>
</dbReference>
<feature type="signal peptide" evidence="3">
    <location>
        <begin position="1"/>
        <end position="32"/>
    </location>
</feature>
<evidence type="ECO:0000256" key="1">
    <source>
        <dbReference type="SAM" id="MobiDB-lite"/>
    </source>
</evidence>
<name>A0A671XUN5_SPAAU</name>
<evidence type="ECO:0000313" key="5">
    <source>
        <dbReference type="Proteomes" id="UP000472265"/>
    </source>
</evidence>
<feature type="compositionally biased region" description="Basic and acidic residues" evidence="1">
    <location>
        <begin position="209"/>
        <end position="222"/>
    </location>
</feature>
<evidence type="ECO:0000313" key="4">
    <source>
        <dbReference type="Ensembl" id="ENSSAUP00010054909.1"/>
    </source>
</evidence>
<dbReference type="InParanoid" id="A0A671XUN5"/>
<dbReference type="Ensembl" id="ENSSAUT00010057694.1">
    <property type="protein sequence ID" value="ENSSAUP00010054909.1"/>
    <property type="gene ID" value="ENSSAUG00010022596.1"/>
</dbReference>
<reference evidence="4" key="3">
    <citation type="submission" date="2025-09" db="UniProtKB">
        <authorList>
            <consortium name="Ensembl"/>
        </authorList>
    </citation>
    <scope>IDENTIFICATION</scope>
</reference>
<gene>
    <name evidence="4" type="primary">C5orf15</name>
</gene>
<dbReference type="InterPro" id="IPR037645">
    <property type="entry name" value="KCT2"/>
</dbReference>
<dbReference type="PANTHER" id="PTHR16502">
    <property type="entry name" value="KERATINOCYTE-ASSOCIATED TRANSMEMBRANE PROTEIN 2"/>
    <property type="match status" value="1"/>
</dbReference>
<protein>
    <submittedName>
        <fullName evidence="4">Chromosome 5 open reading frame 15</fullName>
    </submittedName>
</protein>